<gene>
    <name evidence="4" type="primary">crtX</name>
    <name evidence="4" type="ORF">DUPY_29160</name>
</gene>
<dbReference type="RefSeq" id="WP_070249125.1">
    <property type="nucleotide sequence ID" value="NZ_LROM01000090.1"/>
</dbReference>
<protein>
    <submittedName>
        <fullName evidence="4">Zeaxanthin glucosyltransferase</fullName>
        <ecNumber evidence="4">2.4.1.276</ecNumber>
    </submittedName>
</protein>
<evidence type="ECO:0000313" key="4">
    <source>
        <dbReference type="EMBL" id="OEZ98736.1"/>
    </source>
</evidence>
<dbReference type="Gene3D" id="3.40.50.2000">
    <property type="entry name" value="Glycogen Phosphorylase B"/>
    <property type="match status" value="2"/>
</dbReference>
<dbReference type="AlphaFoldDB" id="A0A1E7WJ55"/>
<evidence type="ECO:0000313" key="5">
    <source>
        <dbReference type="Proteomes" id="UP000175989"/>
    </source>
</evidence>
<evidence type="ECO:0000256" key="3">
    <source>
        <dbReference type="RuleBase" id="RU003718"/>
    </source>
</evidence>
<dbReference type="SUPFAM" id="SSF53756">
    <property type="entry name" value="UDP-Glycosyltransferase/glycogen phosphorylase"/>
    <property type="match status" value="1"/>
</dbReference>
<dbReference type="Proteomes" id="UP000175989">
    <property type="component" value="Unassembled WGS sequence"/>
</dbReference>
<dbReference type="PANTHER" id="PTHR48043:SF145">
    <property type="entry name" value="FI06409P-RELATED"/>
    <property type="match status" value="1"/>
</dbReference>
<dbReference type="PATRIC" id="fig|762836.4.peg.3005"/>
<dbReference type="EC" id="2.4.1.276" evidence="4"/>
<accession>A0A1E7WJ55</accession>
<sequence>MTAELRAPRHFGVVAPAFPSHFSALAALAGELVRRGHRVTFLHRPDAAAYLGSRSAHAANGGMAPSPGIGIGHGGGCIGGVIVPGIAFHALGADRFPSGSLEAALRRAANPGSPLGLRKVILDMAAATDMLCEELPNAIEALRIDALLGDQMEAAAGLVAEALQLPFISVACALPVNREAAVPLPVMPFGYDASERGLQMVAGSTGVYDWIMTPHRRAIERQARRLGLSARGAMHECLSPLAQISQTIAGFDFPRQHLPASFHHVGPLRSSDGAGTRATITPLPAFDPDRPLVFASLGTLQGQRFGAFQRIARACRALDVQLLAAHCGGLSEHQAKAIEHAGTPGATTVCAFAPQRAALVRANAVVTHAGLNTVMDAIATGTPMLALPIAFDQPGVAARVSHAGIGRKASARITGASALAAHLRALLNDPSYQRSLAPLSAELAQAGGTARAADIVEQALAQTPAGAAA</sequence>
<dbReference type="Pfam" id="PF00201">
    <property type="entry name" value="UDPGT"/>
    <property type="match status" value="1"/>
</dbReference>
<organism evidence="4 5">
    <name type="scientific">Duganella phyllosphaerae</name>
    <dbReference type="NCBI Taxonomy" id="762836"/>
    <lineage>
        <taxon>Bacteria</taxon>
        <taxon>Pseudomonadati</taxon>
        <taxon>Pseudomonadota</taxon>
        <taxon>Betaproteobacteria</taxon>
        <taxon>Burkholderiales</taxon>
        <taxon>Oxalobacteraceae</taxon>
        <taxon>Telluria group</taxon>
        <taxon>Duganella</taxon>
    </lineage>
</organism>
<keyword evidence="5" id="KW-1185">Reference proteome</keyword>
<evidence type="ECO:0000256" key="1">
    <source>
        <dbReference type="ARBA" id="ARBA00022676"/>
    </source>
</evidence>
<dbReference type="PANTHER" id="PTHR48043">
    <property type="entry name" value="EG:EG0003.4 PROTEIN-RELATED"/>
    <property type="match status" value="1"/>
</dbReference>
<keyword evidence="2 3" id="KW-0808">Transferase</keyword>
<comment type="caution">
    <text evidence="4">The sequence shown here is derived from an EMBL/GenBank/DDBJ whole genome shotgun (WGS) entry which is preliminary data.</text>
</comment>
<dbReference type="InterPro" id="IPR050271">
    <property type="entry name" value="UDP-glycosyltransferase"/>
</dbReference>
<comment type="similarity">
    <text evidence="3">Belongs to the UDP-glycosyltransferase family.</text>
</comment>
<dbReference type="EMBL" id="LROM01000090">
    <property type="protein sequence ID" value="OEZ98736.1"/>
    <property type="molecule type" value="Genomic_DNA"/>
</dbReference>
<name>A0A1E7WJ55_9BURK</name>
<keyword evidence="1 3" id="KW-0328">Glycosyltransferase</keyword>
<dbReference type="GO" id="GO:0008194">
    <property type="term" value="F:UDP-glycosyltransferase activity"/>
    <property type="evidence" value="ECO:0007669"/>
    <property type="project" value="InterPro"/>
</dbReference>
<dbReference type="InterPro" id="IPR002213">
    <property type="entry name" value="UDP_glucos_trans"/>
</dbReference>
<evidence type="ECO:0000256" key="2">
    <source>
        <dbReference type="ARBA" id="ARBA00022679"/>
    </source>
</evidence>
<dbReference type="OrthoDB" id="9805366at2"/>
<dbReference type="CDD" id="cd03784">
    <property type="entry name" value="GT1_Gtf-like"/>
    <property type="match status" value="1"/>
</dbReference>
<reference evidence="5" key="1">
    <citation type="journal article" date="2016" name="Front. Microbiol.">
        <title>Molecular Keys to the Janthinobacterium and Duganella spp. Interaction with the Plant Pathogen Fusarium graminearum.</title>
        <authorList>
            <person name="Haack F.S."/>
            <person name="Poehlein A."/>
            <person name="Kroger C."/>
            <person name="Voigt C.A."/>
            <person name="Piepenbring M."/>
            <person name="Bode H.B."/>
            <person name="Daniel R."/>
            <person name="Schafer W."/>
            <person name="Streit W.R."/>
        </authorList>
    </citation>
    <scope>NUCLEOTIDE SEQUENCE [LARGE SCALE GENOMIC DNA]</scope>
    <source>
        <strain evidence="5">T54</strain>
    </source>
</reference>
<dbReference type="InterPro" id="IPR035595">
    <property type="entry name" value="UDP_glycos_trans_CS"/>
</dbReference>
<dbReference type="PROSITE" id="PS00375">
    <property type="entry name" value="UDPGT"/>
    <property type="match status" value="1"/>
</dbReference>
<proteinExistence type="inferred from homology"/>